<sequence>MDLLANTAFQRMYQATVLVQRHLAAIALCANNYKSQNPANAPKAGPVEALRGY</sequence>
<comment type="caution">
    <text evidence="1">The sequence shown here is derived from an EMBL/GenBank/DDBJ whole genome shotgun (WGS) entry which is preliminary data.</text>
</comment>
<evidence type="ECO:0000313" key="2">
    <source>
        <dbReference type="Proteomes" id="UP001152607"/>
    </source>
</evidence>
<gene>
    <name evidence="1" type="ORF">PDIGIT_LOCUS14530</name>
</gene>
<protein>
    <submittedName>
        <fullName evidence="1">Uncharacterized protein</fullName>
    </submittedName>
</protein>
<dbReference type="AlphaFoldDB" id="A0A9W4UT36"/>
<dbReference type="EMBL" id="CAOQHR010000011">
    <property type="protein sequence ID" value="CAI6341334.1"/>
    <property type="molecule type" value="Genomic_DNA"/>
</dbReference>
<proteinExistence type="predicted"/>
<keyword evidence="2" id="KW-1185">Reference proteome</keyword>
<evidence type="ECO:0000313" key="1">
    <source>
        <dbReference type="EMBL" id="CAI6341334.1"/>
    </source>
</evidence>
<dbReference type="Proteomes" id="UP001152607">
    <property type="component" value="Unassembled WGS sequence"/>
</dbReference>
<name>A0A9W4UT36_9PLEO</name>
<organism evidence="1 2">
    <name type="scientific">Periconia digitata</name>
    <dbReference type="NCBI Taxonomy" id="1303443"/>
    <lineage>
        <taxon>Eukaryota</taxon>
        <taxon>Fungi</taxon>
        <taxon>Dikarya</taxon>
        <taxon>Ascomycota</taxon>
        <taxon>Pezizomycotina</taxon>
        <taxon>Dothideomycetes</taxon>
        <taxon>Pleosporomycetidae</taxon>
        <taxon>Pleosporales</taxon>
        <taxon>Massarineae</taxon>
        <taxon>Periconiaceae</taxon>
        <taxon>Periconia</taxon>
    </lineage>
</organism>
<reference evidence="1" key="1">
    <citation type="submission" date="2023-01" db="EMBL/GenBank/DDBJ databases">
        <authorList>
            <person name="Van Ghelder C."/>
            <person name="Rancurel C."/>
        </authorList>
    </citation>
    <scope>NUCLEOTIDE SEQUENCE</scope>
    <source>
        <strain evidence="1">CNCM I-4278</strain>
    </source>
</reference>
<accession>A0A9W4UT36</accession>